<organism evidence="3 4">
    <name type="scientific">Suhomyces tanzawaensis NRRL Y-17324</name>
    <dbReference type="NCBI Taxonomy" id="984487"/>
    <lineage>
        <taxon>Eukaryota</taxon>
        <taxon>Fungi</taxon>
        <taxon>Dikarya</taxon>
        <taxon>Ascomycota</taxon>
        <taxon>Saccharomycotina</taxon>
        <taxon>Pichiomycetes</taxon>
        <taxon>Debaryomycetaceae</taxon>
        <taxon>Suhomyces</taxon>
    </lineage>
</organism>
<dbReference type="GO" id="GO:0051750">
    <property type="term" value="F:delta(3,5)-delta(2,4)-dienoyl-CoA isomerase activity"/>
    <property type="evidence" value="ECO:0007669"/>
    <property type="project" value="TreeGrafter"/>
</dbReference>
<dbReference type="CDD" id="cd06558">
    <property type="entry name" value="crotonase-like"/>
    <property type="match status" value="1"/>
</dbReference>
<dbReference type="InterPro" id="IPR029045">
    <property type="entry name" value="ClpP/crotonase-like_dom_sf"/>
</dbReference>
<dbReference type="PANTHER" id="PTHR43149">
    <property type="entry name" value="ENOYL-COA HYDRATASE"/>
    <property type="match status" value="1"/>
</dbReference>
<dbReference type="InterPro" id="IPR045004">
    <property type="entry name" value="ECH_dom"/>
</dbReference>
<sequence>MKFGNNLHHLSIPEWRSYNIDYNDLKAQIRAITQGKPDGLVPLRQSFLDNFDYINLFVQTKHGELVRKVQYFQVLFRQVASVASSYDASDAASGSPSTRQELRMVLYDMDEIFYGAIDISVVLKNLSKFILIQKIAVKKIMKKFLKYYTADPDLAASFVFGLKESLFQNPASFINFDLSGLTKQLTDFMKEIKQEQKLITAKLNGTSVHDDVLVPKSQPPASHQHQKPVSSESKFDMTIFLKKNFNLHFLLPSDTNNLIELVLNLNITLNFKGNNEESSDLSFLFLTNDNDLHAEPSYIISQKNLSYSTIIAHTGGLRKHAYCVLPNNVVQLLLDHLLNKDDPVSLKKLASYFDLSTSPLTKITLDAILSKDLKPSMKLVCKRLRYILKKNHEEEEHQEIEQQENIRKDSIDNAVTYDDEPPRVDQISLAPSSDTKQYQDDYYITLDHDIYTTDDPQLTSNIQFHEPSSSAFTKFDRFPHNHLSFYSNDSNLSNFEHSMETSVDSKNGIVSTTYPATKFRKLPTKIQNIISTNNSLNMFKSLSFYQYMISCYYNAFPRGDFGNNHYSKLLNLNLLKSFENVQKFNNQLNVDSKLKRNLSMKSLASAGAMAGATGNELKRPPPLVNRNSTISVVSNYSIPSIFTDREEEDDDDTKMLQFYDQSPLKLDKDVDEDYYSLYVKLNEEYDHESSLFNTFMLKSHKLKRKLVTNIGKIFDGREKEPILPQYYSSSHDGKTKYGYGNTEGEYLINENPYSNYDSINEEPPSFLDRNRFINIHKEYEFEYDQTLAYIYFCLNLICIFLSGIELGIVYSIFMDMDIPSNESQFTIANNLWLILVLPKTQPAAAMSQFNPEDFKKYANYLVTEVEEGVVHLQLNNTKRLNAFSEQFWRDYHEIFVKLDQLESTKVILVSSSVPRAFTTGLDLKSAMAEMALYSGLSPLERQAALKKHIEDFQYCVGIPARISTPTIGLLNGLNLGLALDLAACYSIRVATEDAKFCIAEIKIGIAADIGSLQRLPALFNNKGQLFQYCLTGETFGSQDGLRLGYVTKVVPDLKSGVEYIKELASNISPYQGWAIRGTKKCIQDILDGQSVEEGLKFVADYNSKNIPDTFAKKPAKL</sequence>
<dbReference type="SUPFAM" id="SSF52096">
    <property type="entry name" value="ClpP/crotonase"/>
    <property type="match status" value="1"/>
</dbReference>
<dbReference type="STRING" id="984487.A0A1E4SIU2"/>
<dbReference type="EMBL" id="KV453912">
    <property type="protein sequence ID" value="ODV79357.1"/>
    <property type="molecule type" value="Genomic_DNA"/>
</dbReference>
<dbReference type="OrthoDB" id="14970at2759"/>
<evidence type="ECO:0000256" key="1">
    <source>
        <dbReference type="ARBA" id="ARBA00005254"/>
    </source>
</evidence>
<dbReference type="Gene3D" id="3.90.226.10">
    <property type="entry name" value="2-enoyl-CoA Hydratase, Chain A, domain 1"/>
    <property type="match status" value="1"/>
</dbReference>
<dbReference type="Proteomes" id="UP000094285">
    <property type="component" value="Unassembled WGS sequence"/>
</dbReference>
<protein>
    <recommendedName>
        <fullName evidence="2">SPX domain-containing protein</fullName>
    </recommendedName>
</protein>
<dbReference type="GeneID" id="30985041"/>
<dbReference type="PANTHER" id="PTHR43149:SF1">
    <property type="entry name" value="DELTA(3,5)-DELTA(2,4)-DIENOYL-COA ISOMERASE, MITOCHONDRIAL"/>
    <property type="match status" value="1"/>
</dbReference>
<name>A0A1E4SIU2_9ASCO</name>
<evidence type="ECO:0000313" key="4">
    <source>
        <dbReference type="Proteomes" id="UP000094285"/>
    </source>
</evidence>
<dbReference type="GO" id="GO:0005739">
    <property type="term" value="C:mitochondrion"/>
    <property type="evidence" value="ECO:0007669"/>
    <property type="project" value="TreeGrafter"/>
</dbReference>
<dbReference type="InterPro" id="IPR045002">
    <property type="entry name" value="Ech1-like"/>
</dbReference>
<comment type="similarity">
    <text evidence="1">Belongs to the enoyl-CoA hydratase/isomerase family.</text>
</comment>
<dbReference type="InterPro" id="IPR004331">
    <property type="entry name" value="SPX_dom"/>
</dbReference>
<dbReference type="PROSITE" id="PS51382">
    <property type="entry name" value="SPX"/>
    <property type="match status" value="1"/>
</dbReference>
<dbReference type="AlphaFoldDB" id="A0A1E4SIU2"/>
<dbReference type="CDD" id="cd14474">
    <property type="entry name" value="SPX_YDR089W"/>
    <property type="match status" value="1"/>
</dbReference>
<accession>A0A1E4SIU2</accession>
<gene>
    <name evidence="3" type="ORF">CANTADRAFT_6492</name>
</gene>
<dbReference type="Pfam" id="PF16113">
    <property type="entry name" value="ECH_2"/>
    <property type="match status" value="1"/>
</dbReference>
<evidence type="ECO:0000313" key="3">
    <source>
        <dbReference type="EMBL" id="ODV79357.1"/>
    </source>
</evidence>
<reference evidence="4" key="1">
    <citation type="submission" date="2016-05" db="EMBL/GenBank/DDBJ databases">
        <title>Comparative genomics of biotechnologically important yeasts.</title>
        <authorList>
            <consortium name="DOE Joint Genome Institute"/>
            <person name="Riley R."/>
            <person name="Haridas S."/>
            <person name="Wolfe K.H."/>
            <person name="Lopes M.R."/>
            <person name="Hittinger C.T."/>
            <person name="Goker M."/>
            <person name="Salamov A."/>
            <person name="Wisecaver J."/>
            <person name="Long T.M."/>
            <person name="Aerts A.L."/>
            <person name="Barry K."/>
            <person name="Choi C."/>
            <person name="Clum A."/>
            <person name="Coughlan A.Y."/>
            <person name="Deshpande S."/>
            <person name="Douglass A.P."/>
            <person name="Hanson S.J."/>
            <person name="Klenk H.-P."/>
            <person name="Labutti K."/>
            <person name="Lapidus A."/>
            <person name="Lindquist E."/>
            <person name="Lipzen A."/>
            <person name="Meier-Kolthoff J.P."/>
            <person name="Ohm R.A."/>
            <person name="Otillar R.P."/>
            <person name="Pangilinan J."/>
            <person name="Peng Y."/>
            <person name="Rokas A."/>
            <person name="Rosa C.A."/>
            <person name="Scheuner C."/>
            <person name="Sibirny A.A."/>
            <person name="Slot J.C."/>
            <person name="Stielow J.B."/>
            <person name="Sun H."/>
            <person name="Kurtzman C.P."/>
            <person name="Blackwell M."/>
            <person name="Grigoriev I.V."/>
            <person name="Jeffries T.W."/>
        </authorList>
    </citation>
    <scope>NUCLEOTIDE SEQUENCE [LARGE SCALE GENOMIC DNA]</scope>
    <source>
        <strain evidence="4">NRRL Y-17324</strain>
    </source>
</reference>
<keyword evidence="4" id="KW-1185">Reference proteome</keyword>
<feature type="domain" description="SPX" evidence="2">
    <location>
        <begin position="1"/>
        <end position="158"/>
    </location>
</feature>
<dbReference type="RefSeq" id="XP_020064479.1">
    <property type="nucleotide sequence ID" value="XM_020210905.1"/>
</dbReference>
<evidence type="ECO:0000259" key="2">
    <source>
        <dbReference type="PROSITE" id="PS51382"/>
    </source>
</evidence>
<proteinExistence type="inferred from homology"/>